<evidence type="ECO:0000313" key="3">
    <source>
        <dbReference type="EMBL" id="AUM14083.1"/>
    </source>
</evidence>
<dbReference type="EMBL" id="CP022684">
    <property type="protein sequence ID" value="AUM14083.1"/>
    <property type="molecule type" value="Genomic_DNA"/>
</dbReference>
<dbReference type="InterPro" id="IPR011856">
    <property type="entry name" value="tRNA_endonuc-like_dom_sf"/>
</dbReference>
<dbReference type="SUPFAM" id="SSF52980">
    <property type="entry name" value="Restriction endonuclease-like"/>
    <property type="match status" value="1"/>
</dbReference>
<keyword evidence="4" id="KW-1185">Reference proteome</keyword>
<dbReference type="PANTHER" id="PTHR34039:SF1">
    <property type="entry name" value="UPF0102 PROTEIN YRAN"/>
    <property type="match status" value="1"/>
</dbReference>
<dbReference type="Pfam" id="PF02021">
    <property type="entry name" value="UPF0102"/>
    <property type="match status" value="1"/>
</dbReference>
<dbReference type="AlphaFoldDB" id="A0A2K9LP84"/>
<dbReference type="HAMAP" id="MF_00048">
    <property type="entry name" value="UPF0102"/>
    <property type="match status" value="1"/>
</dbReference>
<comment type="similarity">
    <text evidence="1 2">Belongs to the UPF0102 family.</text>
</comment>
<dbReference type="OrthoDB" id="9794876at2"/>
<dbReference type="CDD" id="cd20736">
    <property type="entry name" value="PoNe_Nuclease"/>
    <property type="match status" value="1"/>
</dbReference>
<reference evidence="4" key="1">
    <citation type="submission" date="2017-08" db="EMBL/GenBank/DDBJ databases">
        <title>Direct submision.</title>
        <authorList>
            <person name="Kim S.-J."/>
            <person name="Rhee S.-K."/>
        </authorList>
    </citation>
    <scope>NUCLEOTIDE SEQUENCE [LARGE SCALE GENOMIC DNA]</scope>
    <source>
        <strain evidence="4">GI5</strain>
    </source>
</reference>
<protein>
    <recommendedName>
        <fullName evidence="2">UPF0102 protein Kalk_17355</fullName>
    </recommendedName>
</protein>
<dbReference type="NCBIfam" id="TIGR00252">
    <property type="entry name" value="YraN family protein"/>
    <property type="match status" value="1"/>
</dbReference>
<dbReference type="KEGG" id="kak:Kalk_17355"/>
<dbReference type="NCBIfam" id="NF009150">
    <property type="entry name" value="PRK12497.1-3"/>
    <property type="match status" value="1"/>
</dbReference>
<dbReference type="Proteomes" id="UP000235116">
    <property type="component" value="Chromosome"/>
</dbReference>
<dbReference type="Gene3D" id="3.40.1350.10">
    <property type="match status" value="1"/>
</dbReference>
<gene>
    <name evidence="3" type="ORF">Kalk_17355</name>
</gene>
<organism evidence="3 4">
    <name type="scientific">Ketobacter alkanivorans</name>
    <dbReference type="NCBI Taxonomy" id="1917421"/>
    <lineage>
        <taxon>Bacteria</taxon>
        <taxon>Pseudomonadati</taxon>
        <taxon>Pseudomonadota</taxon>
        <taxon>Gammaproteobacteria</taxon>
        <taxon>Pseudomonadales</taxon>
        <taxon>Ketobacteraceae</taxon>
        <taxon>Ketobacter</taxon>
    </lineage>
</organism>
<dbReference type="InterPro" id="IPR011335">
    <property type="entry name" value="Restrct_endonuc-II-like"/>
</dbReference>
<dbReference type="InterPro" id="IPR003509">
    <property type="entry name" value="UPF0102_YraN-like"/>
</dbReference>
<sequence length="128" mass="14568">MNSTTGKPLTARKQAGNQAEELAKEYLARHGLGFCESNFQCKTGEIDLIMKDGEMLVFVEVRYRAETRHGSPLDTVTPSKQRKLIRTASYFLQQHFGDRWPPCRFDVVGISGELDNQPQVQWVPSAFY</sequence>
<evidence type="ECO:0000313" key="4">
    <source>
        <dbReference type="Proteomes" id="UP000235116"/>
    </source>
</evidence>
<name>A0A2K9LP84_9GAMM</name>
<proteinExistence type="inferred from homology"/>
<dbReference type="RefSeq" id="WP_101895458.1">
    <property type="nucleotide sequence ID" value="NZ_CP022684.1"/>
</dbReference>
<evidence type="ECO:0000256" key="1">
    <source>
        <dbReference type="ARBA" id="ARBA00006738"/>
    </source>
</evidence>
<dbReference type="GO" id="GO:0003676">
    <property type="term" value="F:nucleic acid binding"/>
    <property type="evidence" value="ECO:0007669"/>
    <property type="project" value="InterPro"/>
</dbReference>
<dbReference type="PANTHER" id="PTHR34039">
    <property type="entry name" value="UPF0102 PROTEIN YRAN"/>
    <property type="match status" value="1"/>
</dbReference>
<evidence type="ECO:0000256" key="2">
    <source>
        <dbReference type="HAMAP-Rule" id="MF_00048"/>
    </source>
</evidence>
<accession>A0A2K9LP84</accession>